<accession>E4UQZ1</accession>
<dbReference type="HOGENOM" id="CLU_2072584_0_0_1"/>
<dbReference type="Proteomes" id="UP000002669">
    <property type="component" value="Unassembled WGS sequence"/>
</dbReference>
<dbReference type="EMBL" id="DS989823">
    <property type="protein sequence ID" value="EFR00106.1"/>
    <property type="molecule type" value="Genomic_DNA"/>
</dbReference>
<evidence type="ECO:0000313" key="1">
    <source>
        <dbReference type="EMBL" id="EFR00106.1"/>
    </source>
</evidence>
<dbReference type="InParanoid" id="E4UQZ1"/>
<gene>
    <name evidence="1" type="ORF">MGYG_03112</name>
</gene>
<dbReference type="GeneID" id="10030896"/>
<name>E4UQZ1_ARTGP</name>
<proteinExistence type="predicted"/>
<organism evidence="2">
    <name type="scientific">Arthroderma gypseum (strain ATCC MYA-4604 / CBS 118893)</name>
    <name type="common">Microsporum gypseum</name>
    <dbReference type="NCBI Taxonomy" id="535722"/>
    <lineage>
        <taxon>Eukaryota</taxon>
        <taxon>Fungi</taxon>
        <taxon>Dikarya</taxon>
        <taxon>Ascomycota</taxon>
        <taxon>Pezizomycotina</taxon>
        <taxon>Eurotiomycetes</taxon>
        <taxon>Eurotiomycetidae</taxon>
        <taxon>Onygenales</taxon>
        <taxon>Arthrodermataceae</taxon>
        <taxon>Nannizzia</taxon>
    </lineage>
</organism>
<sequence length="118" mass="13709">MALWRKGYRNRQGVRRAEWEKPETSRKVAKLHVLCSMFYVSKMLRPPHSSDNVLVLRFPLLTHPGRTWVVKVHSATEGRHNYNFLTCLTSSHAMPTTQAARFLHNRVYALVEPSPRTP</sequence>
<dbReference type="AlphaFoldDB" id="E4UQZ1"/>
<dbReference type="RefSeq" id="XP_003175588.1">
    <property type="nucleotide sequence ID" value="XM_003175540.1"/>
</dbReference>
<dbReference type="VEuPathDB" id="FungiDB:MGYG_03112"/>
<reference evidence="2" key="1">
    <citation type="journal article" date="2012" name="MBio">
        <title>Comparative genome analysis of Trichophyton rubrum and related dermatophytes reveals candidate genes involved in infection.</title>
        <authorList>
            <person name="Martinez D.A."/>
            <person name="Oliver B.G."/>
            <person name="Graeser Y."/>
            <person name="Goldberg J.M."/>
            <person name="Li W."/>
            <person name="Martinez-Rossi N.M."/>
            <person name="Monod M."/>
            <person name="Shelest E."/>
            <person name="Barton R.C."/>
            <person name="Birch E."/>
            <person name="Brakhage A.A."/>
            <person name="Chen Z."/>
            <person name="Gurr S.J."/>
            <person name="Heiman D."/>
            <person name="Heitman J."/>
            <person name="Kosti I."/>
            <person name="Rossi A."/>
            <person name="Saif S."/>
            <person name="Samalova M."/>
            <person name="Saunders C.W."/>
            <person name="Shea T."/>
            <person name="Summerbell R.C."/>
            <person name="Xu J."/>
            <person name="Young S."/>
            <person name="Zeng Q."/>
            <person name="Birren B.W."/>
            <person name="Cuomo C.A."/>
            <person name="White T.C."/>
        </authorList>
    </citation>
    <scope>NUCLEOTIDE SEQUENCE [LARGE SCALE GENOMIC DNA]</scope>
    <source>
        <strain evidence="2">ATCC MYA-4604 / CBS 118893</strain>
    </source>
</reference>
<keyword evidence="2" id="KW-1185">Reference proteome</keyword>
<evidence type="ECO:0000313" key="2">
    <source>
        <dbReference type="Proteomes" id="UP000002669"/>
    </source>
</evidence>
<protein>
    <submittedName>
        <fullName evidence="1">Uncharacterized protein</fullName>
    </submittedName>
</protein>